<feature type="non-terminal residue" evidence="1">
    <location>
        <position position="1"/>
    </location>
</feature>
<dbReference type="EMBL" id="JAHRIN010026171">
    <property type="protein sequence ID" value="MEQ2200536.1"/>
    <property type="molecule type" value="Genomic_DNA"/>
</dbReference>
<evidence type="ECO:0000313" key="2">
    <source>
        <dbReference type="Proteomes" id="UP001434883"/>
    </source>
</evidence>
<accession>A0ABV0QXF8</accession>
<reference evidence="1 2" key="1">
    <citation type="submission" date="2021-06" db="EMBL/GenBank/DDBJ databases">
        <authorList>
            <person name="Palmer J.M."/>
        </authorList>
    </citation>
    <scope>NUCLEOTIDE SEQUENCE [LARGE SCALE GENOMIC DNA]</scope>
    <source>
        <strain evidence="1 2">XC_2019</strain>
        <tissue evidence="1">Muscle</tissue>
    </source>
</reference>
<name>A0ABV0QXF8_9TELE</name>
<protein>
    <submittedName>
        <fullName evidence="1">Uncharacterized protein</fullName>
    </submittedName>
</protein>
<gene>
    <name evidence="1" type="ORF">XENOCAPTIV_030680</name>
</gene>
<sequence>LRRSGVHAGAALRDISEGGPRRADVTILSGIPPLKGLRNKNICAGETVGFNSDCSPFQCELTGTRGLRREENRSGKNQVSDSEQSVFLKAYVVLGRLDPPGRWLMSLEIQGGLFWGSTRSFCGPSRRVV</sequence>
<proteinExistence type="predicted"/>
<comment type="caution">
    <text evidence="1">The sequence shown here is derived from an EMBL/GenBank/DDBJ whole genome shotgun (WGS) entry which is preliminary data.</text>
</comment>
<evidence type="ECO:0000313" key="1">
    <source>
        <dbReference type="EMBL" id="MEQ2200536.1"/>
    </source>
</evidence>
<organism evidence="1 2">
    <name type="scientific">Xenoophorus captivus</name>
    <dbReference type="NCBI Taxonomy" id="1517983"/>
    <lineage>
        <taxon>Eukaryota</taxon>
        <taxon>Metazoa</taxon>
        <taxon>Chordata</taxon>
        <taxon>Craniata</taxon>
        <taxon>Vertebrata</taxon>
        <taxon>Euteleostomi</taxon>
        <taxon>Actinopterygii</taxon>
        <taxon>Neopterygii</taxon>
        <taxon>Teleostei</taxon>
        <taxon>Neoteleostei</taxon>
        <taxon>Acanthomorphata</taxon>
        <taxon>Ovalentaria</taxon>
        <taxon>Atherinomorphae</taxon>
        <taxon>Cyprinodontiformes</taxon>
        <taxon>Goodeidae</taxon>
        <taxon>Xenoophorus</taxon>
    </lineage>
</organism>
<dbReference type="Proteomes" id="UP001434883">
    <property type="component" value="Unassembled WGS sequence"/>
</dbReference>
<keyword evidence="2" id="KW-1185">Reference proteome</keyword>